<dbReference type="PANTHER" id="PTHR42941:SF1">
    <property type="entry name" value="SLL1037 PROTEIN"/>
    <property type="match status" value="1"/>
</dbReference>
<feature type="chain" id="PRO_5032475221" evidence="1">
    <location>
        <begin position="19"/>
        <end position="316"/>
    </location>
</feature>
<dbReference type="PANTHER" id="PTHR42941">
    <property type="entry name" value="SLL1037 PROTEIN"/>
    <property type="match status" value="1"/>
</dbReference>
<name>A0A7S9LUN6_9RHOB</name>
<dbReference type="RefSeq" id="WP_196104913.1">
    <property type="nucleotide sequence ID" value="NZ_CP064942.1"/>
</dbReference>
<keyword evidence="1" id="KW-0732">Signal</keyword>
<accession>A0A7S9LUN6</accession>
<protein>
    <submittedName>
        <fullName evidence="2">TAXI family TRAP transporter solute-binding subunit</fullName>
    </submittedName>
</protein>
<gene>
    <name evidence="2" type="ORF">I0K15_07965</name>
</gene>
<keyword evidence="3" id="KW-1185">Reference proteome</keyword>
<organism evidence="2 3">
    <name type="scientific">Pontivivens ytuae</name>
    <dbReference type="NCBI Taxonomy" id="2789856"/>
    <lineage>
        <taxon>Bacteria</taxon>
        <taxon>Pseudomonadati</taxon>
        <taxon>Pseudomonadota</taxon>
        <taxon>Alphaproteobacteria</taxon>
        <taxon>Rhodobacterales</taxon>
        <taxon>Paracoccaceae</taxon>
        <taxon>Pontivivens</taxon>
    </lineage>
</organism>
<reference evidence="2 3" key="1">
    <citation type="submission" date="2020-11" db="EMBL/GenBank/DDBJ databases">
        <title>Description of Pontivivens ytuae sp. nov. isolated from deep sea sediment of Mariana Trench.</title>
        <authorList>
            <person name="Wang Z."/>
            <person name="Sun Q.-L."/>
            <person name="Xu X.-D."/>
            <person name="Tang Y.-Z."/>
            <person name="Zhang J."/>
        </authorList>
    </citation>
    <scope>NUCLEOTIDE SEQUENCE [LARGE SCALE GENOMIC DNA]</scope>
    <source>
        <strain evidence="2 3">MT2928</strain>
    </source>
</reference>
<evidence type="ECO:0000256" key="1">
    <source>
        <dbReference type="SAM" id="SignalP"/>
    </source>
</evidence>
<dbReference type="AlphaFoldDB" id="A0A7S9LUN6"/>
<proteinExistence type="predicted"/>
<dbReference type="KEGG" id="poz:I0K15_07965"/>
<evidence type="ECO:0000313" key="2">
    <source>
        <dbReference type="EMBL" id="QPH55651.1"/>
    </source>
</evidence>
<dbReference type="Proteomes" id="UP000594800">
    <property type="component" value="Chromosome"/>
</dbReference>
<sequence length="316" mass="33354">MKQLLTAALLSLAVPVNAQTVSIATLPQGSVWNTMGNVIAGAVRDDGVRMVVQPYGGNLAMMQALEQDLAEFSINDINDVIAAAQGIDHYDGQALNDLRVVAKLNPLPIGLYVRTDSGMTDMSELEGKRVSSGWDAFPLANSHVAAILSTGGLSYDDVTGVPVPGLIRGSDDLASGRTDAAFFAVGGPKVAEVAATVDGVRFLAGASDEAALERIQAIRPAFYFSEVQPAPFRVGVEEPMMMVTWDNVLLAGAHVSDETVTAMLEALAARSAEMGEAYPPLRAFSIEQAYVNYPGATWHPGAVAFFEGRGIAQQDL</sequence>
<feature type="signal peptide" evidence="1">
    <location>
        <begin position="1"/>
        <end position="18"/>
    </location>
</feature>
<dbReference type="InterPro" id="IPR011852">
    <property type="entry name" value="TRAP_TAXI"/>
</dbReference>
<evidence type="ECO:0000313" key="3">
    <source>
        <dbReference type="Proteomes" id="UP000594800"/>
    </source>
</evidence>
<dbReference type="Gene3D" id="3.40.190.10">
    <property type="entry name" value="Periplasmic binding protein-like II"/>
    <property type="match status" value="2"/>
</dbReference>
<dbReference type="SUPFAM" id="SSF53850">
    <property type="entry name" value="Periplasmic binding protein-like II"/>
    <property type="match status" value="1"/>
</dbReference>
<dbReference type="NCBIfam" id="TIGR02122">
    <property type="entry name" value="TRAP_TAXI"/>
    <property type="match status" value="1"/>
</dbReference>
<dbReference type="EMBL" id="CP064942">
    <property type="protein sequence ID" value="QPH55651.1"/>
    <property type="molecule type" value="Genomic_DNA"/>
</dbReference>
<dbReference type="Pfam" id="PF16868">
    <property type="entry name" value="NMT1_3"/>
    <property type="match status" value="1"/>
</dbReference>